<proteinExistence type="predicted"/>
<feature type="transmembrane region" description="Helical" evidence="6">
    <location>
        <begin position="518"/>
        <end position="539"/>
    </location>
</feature>
<dbReference type="InterPro" id="IPR049453">
    <property type="entry name" value="Memb_transporter_dom"/>
</dbReference>
<gene>
    <name evidence="9" type="primary">LOC111301853</name>
</gene>
<keyword evidence="2" id="KW-1003">Cell membrane</keyword>
<feature type="domain" description="Integral membrane bound transporter" evidence="7">
    <location>
        <begin position="408"/>
        <end position="535"/>
    </location>
</feature>
<evidence type="ECO:0000313" key="8">
    <source>
        <dbReference type="Proteomes" id="UP000515121"/>
    </source>
</evidence>
<evidence type="ECO:0000256" key="6">
    <source>
        <dbReference type="SAM" id="Phobius"/>
    </source>
</evidence>
<dbReference type="Proteomes" id="UP000515121">
    <property type="component" value="Unplaced"/>
</dbReference>
<dbReference type="GO" id="GO:0005886">
    <property type="term" value="C:plasma membrane"/>
    <property type="evidence" value="ECO:0007669"/>
    <property type="project" value="UniProtKB-SubCell"/>
</dbReference>
<sequence length="844" mass="92990">MPTAPQQPNRARVVWRTCLASSFRTALACTIVGAITLYGPATLQRQVAFPAFSYVTAILVVTDSTLGDTLHGCWLALYASVQSLGPAMLSLWLIGPDKLTNGTTALAVALGGLIVVLPESTHLTAKRIALGQIVIVYVVGFINGEQTEPIMHPVHVAASTAVGVLASVLALLLPYPSLACCEAKKNCKLLAENSSERLKFFVKALCAEDKAAASASISQAKLLSADATKLLQSIKRFQGSVKWEKLPFKFLRPYYMNSGEKLQDIEMALRGMEIALESTHSFPGRLMLDGDIKEGLLRLGDHISSTIKQAKSFLPGDSLTVPESNAEDILKFLQTLQKIPPTHQDLPSFFFLFCMKLLHSKPLPKPTTKNPVQKNGNRFSFKEVWNSCGLKSKRVMAAFKFSLSLGFAVLFGLIYNKPDGYWSGLSVAISFAAAREATFKVANIKAQGTVLGTVYGVIGCFLFERFLPIRFLSLIPWFLFTSFLRQSKMYGQAGGISAVIGAVLILGRKNFGPPSEFAIARIIETFIGLSCSIVVDILFQPTRASTLAKIELSKSLETLHVCIGSVSLQVSEASLVENQKKLKIHVNHLGKFIGEAEVEPNFWFLPFHNASYGKLLESLSKMVDLLLFGAHAIGFLEQESQKLQTSWKEAVNRLEGDLKLFNDSVGSLIKYLGKISLIKSLPILDKELEKNNISHDLEMGKSPCPNFFRVSGSDDEDDEMDKILNSFLQHSKEVVDIIHGIEGEKEIKSQILLSLSALGYCMKSLIRETRQIEEGIRELVQWENPSSLVNLHEISCKIHYSTKLSNVYDPRGNGRKIGQMLLEKKEILKTHSSIIMVVENDVDG</sequence>
<feature type="transmembrane region" description="Helical" evidence="6">
    <location>
        <begin position="489"/>
        <end position="506"/>
    </location>
</feature>
<organism evidence="8 9">
    <name type="scientific">Durio zibethinus</name>
    <name type="common">Durian</name>
    <dbReference type="NCBI Taxonomy" id="66656"/>
    <lineage>
        <taxon>Eukaryota</taxon>
        <taxon>Viridiplantae</taxon>
        <taxon>Streptophyta</taxon>
        <taxon>Embryophyta</taxon>
        <taxon>Tracheophyta</taxon>
        <taxon>Spermatophyta</taxon>
        <taxon>Magnoliopsida</taxon>
        <taxon>eudicotyledons</taxon>
        <taxon>Gunneridae</taxon>
        <taxon>Pentapetalae</taxon>
        <taxon>rosids</taxon>
        <taxon>malvids</taxon>
        <taxon>Malvales</taxon>
        <taxon>Malvaceae</taxon>
        <taxon>Helicteroideae</taxon>
        <taxon>Durio</taxon>
    </lineage>
</organism>
<name>A0A6P5ZM34_DURZI</name>
<keyword evidence="3 6" id="KW-0812">Transmembrane</keyword>
<feature type="transmembrane region" description="Helical" evidence="6">
    <location>
        <begin position="397"/>
        <end position="415"/>
    </location>
</feature>
<protein>
    <submittedName>
        <fullName evidence="9">Uncharacterized protein LOC111301853</fullName>
    </submittedName>
</protein>
<dbReference type="RefSeq" id="XP_022753597.1">
    <property type="nucleotide sequence ID" value="XM_022897862.1"/>
</dbReference>
<feature type="transmembrane region" description="Helical" evidence="6">
    <location>
        <begin position="124"/>
        <end position="142"/>
    </location>
</feature>
<evidence type="ECO:0000259" key="7">
    <source>
        <dbReference type="Pfam" id="PF13515"/>
    </source>
</evidence>
<keyword evidence="8" id="KW-1185">Reference proteome</keyword>
<dbReference type="KEGG" id="dzi:111301853"/>
<feature type="transmembrane region" description="Helical" evidence="6">
    <location>
        <begin position="450"/>
        <end position="469"/>
    </location>
</feature>
<dbReference type="PANTHER" id="PTHR30509">
    <property type="entry name" value="P-HYDROXYBENZOIC ACID EFFLUX PUMP SUBUNIT-RELATED"/>
    <property type="match status" value="1"/>
</dbReference>
<comment type="subcellular location">
    <subcellularLocation>
        <location evidence="1">Cell membrane</location>
        <topology evidence="1">Multi-pass membrane protein</topology>
    </subcellularLocation>
</comment>
<keyword evidence="4 6" id="KW-1133">Transmembrane helix</keyword>
<evidence type="ECO:0000256" key="2">
    <source>
        <dbReference type="ARBA" id="ARBA00022475"/>
    </source>
</evidence>
<evidence type="ECO:0000256" key="5">
    <source>
        <dbReference type="ARBA" id="ARBA00023136"/>
    </source>
</evidence>
<reference evidence="9" key="1">
    <citation type="submission" date="2025-08" db="UniProtKB">
        <authorList>
            <consortium name="RefSeq"/>
        </authorList>
    </citation>
    <scope>IDENTIFICATION</scope>
    <source>
        <tissue evidence="9">Fruit stalk</tissue>
    </source>
</reference>
<feature type="transmembrane region" description="Helical" evidence="6">
    <location>
        <begin position="47"/>
        <end position="66"/>
    </location>
</feature>
<evidence type="ECO:0000256" key="1">
    <source>
        <dbReference type="ARBA" id="ARBA00004651"/>
    </source>
</evidence>
<dbReference type="PANTHER" id="PTHR30509:SF9">
    <property type="entry name" value="MULTIDRUG RESISTANCE PROTEIN MDTO"/>
    <property type="match status" value="1"/>
</dbReference>
<evidence type="ECO:0000313" key="9">
    <source>
        <dbReference type="RefSeq" id="XP_022753597.1"/>
    </source>
</evidence>
<evidence type="ECO:0000256" key="3">
    <source>
        <dbReference type="ARBA" id="ARBA00022692"/>
    </source>
</evidence>
<feature type="transmembrane region" description="Helical" evidence="6">
    <location>
        <begin position="73"/>
        <end position="93"/>
    </location>
</feature>
<feature type="transmembrane region" description="Helical" evidence="6">
    <location>
        <begin position="21"/>
        <end position="41"/>
    </location>
</feature>
<feature type="transmembrane region" description="Helical" evidence="6">
    <location>
        <begin position="99"/>
        <end position="117"/>
    </location>
</feature>
<evidence type="ECO:0000256" key="4">
    <source>
        <dbReference type="ARBA" id="ARBA00022989"/>
    </source>
</evidence>
<dbReference type="OrthoDB" id="68611at2759"/>
<accession>A0A6P5ZM34</accession>
<dbReference type="Pfam" id="PF13515">
    <property type="entry name" value="FUSC_2"/>
    <property type="match status" value="1"/>
</dbReference>
<dbReference type="AlphaFoldDB" id="A0A6P5ZM34"/>
<feature type="transmembrane region" description="Helical" evidence="6">
    <location>
        <begin position="154"/>
        <end position="175"/>
    </location>
</feature>
<keyword evidence="5 6" id="KW-0472">Membrane</keyword>
<dbReference type="GeneID" id="111301853"/>